<gene>
    <name evidence="2" type="ORF">LY71_102439</name>
</gene>
<dbReference type="EMBL" id="PVTG01000002">
    <property type="protein sequence ID" value="PRY51370.1"/>
    <property type="molecule type" value="Genomic_DNA"/>
</dbReference>
<dbReference type="Proteomes" id="UP000239210">
    <property type="component" value="Unassembled WGS sequence"/>
</dbReference>
<keyword evidence="1" id="KW-1133">Transmembrane helix</keyword>
<proteinExistence type="predicted"/>
<keyword evidence="1" id="KW-0472">Membrane</keyword>
<feature type="transmembrane region" description="Helical" evidence="1">
    <location>
        <begin position="154"/>
        <end position="174"/>
    </location>
</feature>
<feature type="transmembrane region" description="Helical" evidence="1">
    <location>
        <begin position="95"/>
        <end position="117"/>
    </location>
</feature>
<comment type="caution">
    <text evidence="2">The sequence shown here is derived from an EMBL/GenBank/DDBJ whole genome shotgun (WGS) entry which is preliminary data.</text>
</comment>
<keyword evidence="3" id="KW-1185">Reference proteome</keyword>
<sequence>MTDTTTGDRGGPAPPARLGERTRSLKEQIYASFTGLAILAAVSGTGHATAADALLSVGIGVLGISAAGLLAEVVSHQVVHQRLPATEELRTMGRIALGALGSALAPVVVLALAWGGMLPLDRALWTGMALYAAVLVAVVLLAVRRTGLRPLQRLLATATILGLALLVVALLQLGHLD</sequence>
<evidence type="ECO:0000256" key="1">
    <source>
        <dbReference type="SAM" id="Phobius"/>
    </source>
</evidence>
<dbReference type="OrthoDB" id="4775109at2"/>
<dbReference type="RefSeq" id="WP_106275847.1">
    <property type="nucleotide sequence ID" value="NZ_PVTG01000002.1"/>
</dbReference>
<reference evidence="2 3" key="1">
    <citation type="submission" date="2018-03" db="EMBL/GenBank/DDBJ databases">
        <title>Genomic Encyclopedia of Archaeal and Bacterial Type Strains, Phase II (KMG-II): from individual species to whole genera.</title>
        <authorList>
            <person name="Goeker M."/>
        </authorList>
    </citation>
    <scope>NUCLEOTIDE SEQUENCE [LARGE SCALE GENOMIC DNA]</scope>
    <source>
        <strain evidence="2 3">DSM 45416</strain>
    </source>
</reference>
<feature type="transmembrane region" description="Helical" evidence="1">
    <location>
        <begin position="29"/>
        <end position="48"/>
    </location>
</feature>
<accession>A0A2T0U0C3</accession>
<feature type="transmembrane region" description="Helical" evidence="1">
    <location>
        <begin position="54"/>
        <end position="74"/>
    </location>
</feature>
<name>A0A2T0U0C3_9ACTN</name>
<keyword evidence="1" id="KW-0812">Transmembrane</keyword>
<protein>
    <recommendedName>
        <fullName evidence="4">VIT family protein</fullName>
    </recommendedName>
</protein>
<evidence type="ECO:0008006" key="4">
    <source>
        <dbReference type="Google" id="ProtNLM"/>
    </source>
</evidence>
<feature type="transmembrane region" description="Helical" evidence="1">
    <location>
        <begin position="123"/>
        <end position="142"/>
    </location>
</feature>
<dbReference type="AlphaFoldDB" id="A0A2T0U0C3"/>
<evidence type="ECO:0000313" key="2">
    <source>
        <dbReference type="EMBL" id="PRY51370.1"/>
    </source>
</evidence>
<evidence type="ECO:0000313" key="3">
    <source>
        <dbReference type="Proteomes" id="UP000239210"/>
    </source>
</evidence>
<organism evidence="2 3">
    <name type="scientific">Geodermatophilus tzadiensis</name>
    <dbReference type="NCBI Taxonomy" id="1137988"/>
    <lineage>
        <taxon>Bacteria</taxon>
        <taxon>Bacillati</taxon>
        <taxon>Actinomycetota</taxon>
        <taxon>Actinomycetes</taxon>
        <taxon>Geodermatophilales</taxon>
        <taxon>Geodermatophilaceae</taxon>
        <taxon>Geodermatophilus</taxon>
    </lineage>
</organism>